<evidence type="ECO:0000256" key="3">
    <source>
        <dbReference type="ARBA" id="ARBA00023128"/>
    </source>
</evidence>
<dbReference type="AlphaFoldDB" id="A0A8T9CER2"/>
<dbReference type="InterPro" id="IPR024319">
    <property type="entry name" value="ATPase_expression_mit"/>
</dbReference>
<dbReference type="Proteomes" id="UP000469558">
    <property type="component" value="Unassembled WGS sequence"/>
</dbReference>
<dbReference type="Gene3D" id="1.25.40.10">
    <property type="entry name" value="Tetratricopeptide repeat domain"/>
    <property type="match status" value="1"/>
</dbReference>
<dbReference type="OrthoDB" id="185373at2759"/>
<evidence type="ECO:0008006" key="7">
    <source>
        <dbReference type="Google" id="ProtNLM"/>
    </source>
</evidence>
<evidence type="ECO:0000256" key="2">
    <source>
        <dbReference type="ARBA" id="ARBA00022946"/>
    </source>
</evidence>
<protein>
    <recommendedName>
        <fullName evidence="7">ATPase expression protein 2, mitochondrial</fullName>
    </recommendedName>
</protein>
<proteinExistence type="predicted"/>
<keyword evidence="6" id="KW-1185">Reference proteome</keyword>
<organism evidence="5 6">
    <name type="scientific">Lachnellula suecica</name>
    <dbReference type="NCBI Taxonomy" id="602035"/>
    <lineage>
        <taxon>Eukaryota</taxon>
        <taxon>Fungi</taxon>
        <taxon>Dikarya</taxon>
        <taxon>Ascomycota</taxon>
        <taxon>Pezizomycotina</taxon>
        <taxon>Leotiomycetes</taxon>
        <taxon>Helotiales</taxon>
        <taxon>Lachnaceae</taxon>
        <taxon>Lachnellula</taxon>
    </lineage>
</organism>
<feature type="region of interest" description="Disordered" evidence="4">
    <location>
        <begin position="741"/>
        <end position="797"/>
    </location>
</feature>
<evidence type="ECO:0000256" key="4">
    <source>
        <dbReference type="SAM" id="MobiDB-lite"/>
    </source>
</evidence>
<sequence>MRKAGRWLIQNSSKHLLLFPFQSTLDHHEGDHYPISQLQSMSGLLCKLEAIQSRIASYSTAYSYSCPRGVPGRVHAIRLQRCFQNNHRQPSRAFAAIEQQPEQNVSEEESLLQIEHEHEVDQTLEQSGGAIPAIWDSILEKAQAQTQAHPDIVRTVPYPSVALEGRLRILAIRSERRHRKRGMVPGEHGEAPPILFTAVGDYLDTLLLKALRKDDPHIVLATLGKLISHDGFTQTNKLIQNMPAAIFSELLHCLDPKHFVGRYHELHRGISTKMGQVLRLPPVDPHGYYKFCDLFLDQVNGIFAERHRSRPLTLADFKYLLKCARATGNGLVAKAVWDNLVSGKGKSSVVPDLECYNHYLSVLCWADAKNPILRYRLRIVAWNFAPRSWNVPPRPVSGHRVGRGGIKAKVSSIFREMVRKNITGNEETFCHLIIAFAREGDLQSVASILQRVWGINVDLLMDSDKAELPPKAYPKDSPLHPSEQLLYSIAHTYGINNQIPVALRLVDYISRQYTIPIPRNVWRELLQWAYVLSLKRSPKYFEDGTVDEGQIVGQLPPQAISNLWDTMTSEPYKVKPTIDMYDRLIQNLLVRQCYGQAQIYMNEARELYKSDVDELSERLRLINMTYPHADNPVLDQQKRDLDFLQLKSRRDRQLLRRWVRQLLVRGQVSLKRAFEWQFRGIPNIIRQWSLFLPYRITYRLDSGVVDFWTSTVAENRHRQWEYREQQRKLMEQISDERPVGEMYRTSSAPSWGRPLDITEELPTHPRGTPEADEELPAWGRAPEEDCEAPTSSTSPSS</sequence>
<evidence type="ECO:0000313" key="6">
    <source>
        <dbReference type="Proteomes" id="UP000469558"/>
    </source>
</evidence>
<evidence type="ECO:0000256" key="1">
    <source>
        <dbReference type="ARBA" id="ARBA00004173"/>
    </source>
</evidence>
<reference evidence="5 6" key="1">
    <citation type="submission" date="2018-05" db="EMBL/GenBank/DDBJ databases">
        <title>Genome sequencing and assembly of the regulated plant pathogen Lachnellula willkommii and related sister species for the development of diagnostic species identification markers.</title>
        <authorList>
            <person name="Giroux E."/>
            <person name="Bilodeau G."/>
        </authorList>
    </citation>
    <scope>NUCLEOTIDE SEQUENCE [LARGE SCALE GENOMIC DNA]</scope>
    <source>
        <strain evidence="5 6">CBS 268.59</strain>
    </source>
</reference>
<keyword evidence="2" id="KW-0809">Transit peptide</keyword>
<gene>
    <name evidence="5" type="ORF">LSUE1_G003159</name>
</gene>
<accession>A0A8T9CER2</accession>
<dbReference type="Pfam" id="PF12921">
    <property type="entry name" value="ATP13"/>
    <property type="match status" value="1"/>
</dbReference>
<name>A0A8T9CER2_9HELO</name>
<comment type="subcellular location">
    <subcellularLocation>
        <location evidence="1">Mitochondrion</location>
    </subcellularLocation>
</comment>
<keyword evidence="3" id="KW-0496">Mitochondrion</keyword>
<comment type="caution">
    <text evidence="5">The sequence shown here is derived from an EMBL/GenBank/DDBJ whole genome shotgun (WGS) entry which is preliminary data.</text>
</comment>
<dbReference type="EMBL" id="QGMK01000351">
    <property type="protein sequence ID" value="TVY82224.1"/>
    <property type="molecule type" value="Genomic_DNA"/>
</dbReference>
<evidence type="ECO:0000313" key="5">
    <source>
        <dbReference type="EMBL" id="TVY82224.1"/>
    </source>
</evidence>
<dbReference type="InterPro" id="IPR011990">
    <property type="entry name" value="TPR-like_helical_dom_sf"/>
</dbReference>
<dbReference type="GO" id="GO:0005739">
    <property type="term" value="C:mitochondrion"/>
    <property type="evidence" value="ECO:0007669"/>
    <property type="project" value="UniProtKB-SubCell"/>
</dbReference>